<organism evidence="2 3">
    <name type="scientific">Rhizophlyctis rosea</name>
    <dbReference type="NCBI Taxonomy" id="64517"/>
    <lineage>
        <taxon>Eukaryota</taxon>
        <taxon>Fungi</taxon>
        <taxon>Fungi incertae sedis</taxon>
        <taxon>Chytridiomycota</taxon>
        <taxon>Chytridiomycota incertae sedis</taxon>
        <taxon>Chytridiomycetes</taxon>
        <taxon>Rhizophlyctidales</taxon>
        <taxon>Rhizophlyctidaceae</taxon>
        <taxon>Rhizophlyctis</taxon>
    </lineage>
</organism>
<keyword evidence="3" id="KW-1185">Reference proteome</keyword>
<name>A0AAD5X091_9FUNG</name>
<accession>A0AAD5X091</accession>
<protein>
    <submittedName>
        <fullName evidence="2">Uncharacterized protein</fullName>
    </submittedName>
</protein>
<evidence type="ECO:0000256" key="1">
    <source>
        <dbReference type="SAM" id="MobiDB-lite"/>
    </source>
</evidence>
<sequence>MTRALRKMSVEEVAVLLEWVCGEVKRSGRGSTSWLFDVVDGNETEGEDHWSKTLDTLTIVLDAHLPSLILNPTLLPQLQGLHALISTYVSTYRSVETKARGAIAGFQGMVEKDRKEREERESRRSEIRGSRGKDGKSKKEHRREWKKMVGEMDVGEYDIEVYKFT</sequence>
<dbReference type="AlphaFoldDB" id="A0AAD5X091"/>
<dbReference type="EMBL" id="JADGJD010001714">
    <property type="protein sequence ID" value="KAJ3038600.1"/>
    <property type="molecule type" value="Genomic_DNA"/>
</dbReference>
<comment type="caution">
    <text evidence="2">The sequence shown here is derived from an EMBL/GenBank/DDBJ whole genome shotgun (WGS) entry which is preliminary data.</text>
</comment>
<gene>
    <name evidence="2" type="ORF">HK097_003116</name>
</gene>
<dbReference type="Proteomes" id="UP001212841">
    <property type="component" value="Unassembled WGS sequence"/>
</dbReference>
<proteinExistence type="predicted"/>
<evidence type="ECO:0000313" key="3">
    <source>
        <dbReference type="Proteomes" id="UP001212841"/>
    </source>
</evidence>
<reference evidence="2" key="1">
    <citation type="submission" date="2020-05" db="EMBL/GenBank/DDBJ databases">
        <title>Phylogenomic resolution of chytrid fungi.</title>
        <authorList>
            <person name="Stajich J.E."/>
            <person name="Amses K."/>
            <person name="Simmons R."/>
            <person name="Seto K."/>
            <person name="Myers J."/>
            <person name="Bonds A."/>
            <person name="Quandt C.A."/>
            <person name="Barry K."/>
            <person name="Liu P."/>
            <person name="Grigoriev I."/>
            <person name="Longcore J.E."/>
            <person name="James T.Y."/>
        </authorList>
    </citation>
    <scope>NUCLEOTIDE SEQUENCE</scope>
    <source>
        <strain evidence="2">JEL0318</strain>
    </source>
</reference>
<evidence type="ECO:0000313" key="2">
    <source>
        <dbReference type="EMBL" id="KAJ3038600.1"/>
    </source>
</evidence>
<feature type="region of interest" description="Disordered" evidence="1">
    <location>
        <begin position="113"/>
        <end position="145"/>
    </location>
</feature>